<accession>A0ABW3SR59</accession>
<protein>
    <recommendedName>
        <fullName evidence="4">Lipoprotein</fullName>
    </recommendedName>
</protein>
<evidence type="ECO:0008006" key="4">
    <source>
        <dbReference type="Google" id="ProtNLM"/>
    </source>
</evidence>
<keyword evidence="1" id="KW-0732">Signal</keyword>
<evidence type="ECO:0000256" key="1">
    <source>
        <dbReference type="SAM" id="SignalP"/>
    </source>
</evidence>
<dbReference type="EMBL" id="JBHTLD010000135">
    <property type="protein sequence ID" value="MFD1187363.1"/>
    <property type="molecule type" value="Genomic_DNA"/>
</dbReference>
<name>A0ABW3SR59_9BACT</name>
<dbReference type="RefSeq" id="WP_377528746.1">
    <property type="nucleotide sequence ID" value="NZ_JBHTLD010000135.1"/>
</dbReference>
<feature type="chain" id="PRO_5045851072" description="Lipoprotein" evidence="1">
    <location>
        <begin position="19"/>
        <end position="237"/>
    </location>
</feature>
<sequence length="237" mass="26625">MKHLYFLISFVILMVCFASCSSVRESPKYQFSSGVYKIRTTAGEPAFKAYVDVEEDSLVFQRIGLQSMHADSIQVITTAEVANTVDNLLYTFSKPSFDLDVLTIPFKYRPGTAGFPQQLNTTFQGAIYVGARKDVFRIRYRKTPVNDYHKSENHFGYSIGLFSGIGATTMNEWVTQGAVPYEYEGVVLLKGVAGIIGINNFSLGLTIGIDHLFDKNRDDWIYQHKPWVGLAFGLNLN</sequence>
<gene>
    <name evidence="2" type="ORF">ACFQ2O_14190</name>
</gene>
<evidence type="ECO:0000313" key="2">
    <source>
        <dbReference type="EMBL" id="MFD1187363.1"/>
    </source>
</evidence>
<evidence type="ECO:0000313" key="3">
    <source>
        <dbReference type="Proteomes" id="UP001597094"/>
    </source>
</evidence>
<organism evidence="2 3">
    <name type="scientific">Pontibacter rugosus</name>
    <dbReference type="NCBI Taxonomy" id="1745966"/>
    <lineage>
        <taxon>Bacteria</taxon>
        <taxon>Pseudomonadati</taxon>
        <taxon>Bacteroidota</taxon>
        <taxon>Cytophagia</taxon>
        <taxon>Cytophagales</taxon>
        <taxon>Hymenobacteraceae</taxon>
        <taxon>Pontibacter</taxon>
    </lineage>
</organism>
<reference evidence="3" key="1">
    <citation type="journal article" date="2019" name="Int. J. Syst. Evol. Microbiol.">
        <title>The Global Catalogue of Microorganisms (GCM) 10K type strain sequencing project: providing services to taxonomists for standard genome sequencing and annotation.</title>
        <authorList>
            <consortium name="The Broad Institute Genomics Platform"/>
            <consortium name="The Broad Institute Genome Sequencing Center for Infectious Disease"/>
            <person name="Wu L."/>
            <person name="Ma J."/>
        </authorList>
    </citation>
    <scope>NUCLEOTIDE SEQUENCE [LARGE SCALE GENOMIC DNA]</scope>
    <source>
        <strain evidence="3">JCM 31319</strain>
    </source>
</reference>
<keyword evidence="3" id="KW-1185">Reference proteome</keyword>
<proteinExistence type="predicted"/>
<dbReference type="Proteomes" id="UP001597094">
    <property type="component" value="Unassembled WGS sequence"/>
</dbReference>
<feature type="signal peptide" evidence="1">
    <location>
        <begin position="1"/>
        <end position="18"/>
    </location>
</feature>
<comment type="caution">
    <text evidence="2">The sequence shown here is derived from an EMBL/GenBank/DDBJ whole genome shotgun (WGS) entry which is preliminary data.</text>
</comment>